<comment type="caution">
    <text evidence="1">The sequence shown here is derived from an EMBL/GenBank/DDBJ whole genome shotgun (WGS) entry which is preliminary data.</text>
</comment>
<evidence type="ECO:0000313" key="1">
    <source>
        <dbReference type="EMBL" id="KAJ8062753.1"/>
    </source>
</evidence>
<name>A0A9X0AIB9_9HELO</name>
<gene>
    <name evidence="1" type="ORF">OCU04_008013</name>
</gene>
<reference evidence="1" key="1">
    <citation type="submission" date="2022-11" db="EMBL/GenBank/DDBJ databases">
        <title>Genome Resource of Sclerotinia nivalis Strain SnTB1, a Plant Pathogen Isolated from American Ginseng.</title>
        <authorList>
            <person name="Fan S."/>
        </authorList>
    </citation>
    <scope>NUCLEOTIDE SEQUENCE</scope>
    <source>
        <strain evidence="1">SnTB1</strain>
    </source>
</reference>
<keyword evidence="2" id="KW-1185">Reference proteome</keyword>
<dbReference type="AlphaFoldDB" id="A0A9X0AIB9"/>
<dbReference type="EMBL" id="JAPEIS010000009">
    <property type="protein sequence ID" value="KAJ8062753.1"/>
    <property type="molecule type" value="Genomic_DNA"/>
</dbReference>
<sequence length="159" mass="18523">MIPVHLALVKSSVLGCIGTRVSVIESINDIPPISDILTLCQKIKDLHLQLPSQGFTQYVRREVWSDRFTSSRGDGHSVDLKVQKKSFIRKERKQRKETLTMLYKYLCSWLGGCDRLDYEDDDRSFGPLISVIETFYERMEQISKETDFRRLPPLKPYTH</sequence>
<accession>A0A9X0AIB9</accession>
<organism evidence="1 2">
    <name type="scientific">Sclerotinia nivalis</name>
    <dbReference type="NCBI Taxonomy" id="352851"/>
    <lineage>
        <taxon>Eukaryota</taxon>
        <taxon>Fungi</taxon>
        <taxon>Dikarya</taxon>
        <taxon>Ascomycota</taxon>
        <taxon>Pezizomycotina</taxon>
        <taxon>Leotiomycetes</taxon>
        <taxon>Helotiales</taxon>
        <taxon>Sclerotiniaceae</taxon>
        <taxon>Sclerotinia</taxon>
    </lineage>
</organism>
<proteinExistence type="predicted"/>
<protein>
    <submittedName>
        <fullName evidence="1">Uncharacterized protein</fullName>
    </submittedName>
</protein>
<dbReference type="Proteomes" id="UP001152300">
    <property type="component" value="Unassembled WGS sequence"/>
</dbReference>
<evidence type="ECO:0000313" key="2">
    <source>
        <dbReference type="Proteomes" id="UP001152300"/>
    </source>
</evidence>